<dbReference type="GO" id="GO:0016020">
    <property type="term" value="C:membrane"/>
    <property type="evidence" value="ECO:0007669"/>
    <property type="project" value="UniProtKB-SubCell"/>
</dbReference>
<dbReference type="Pfam" id="PF00153">
    <property type="entry name" value="Mito_carr"/>
    <property type="match status" value="2"/>
</dbReference>
<evidence type="ECO:0000256" key="2">
    <source>
        <dbReference type="ARBA" id="ARBA00022692"/>
    </source>
</evidence>
<evidence type="ECO:0000256" key="5">
    <source>
        <dbReference type="PROSITE-ProRule" id="PRU00282"/>
    </source>
</evidence>
<evidence type="ECO:0000256" key="6">
    <source>
        <dbReference type="RuleBase" id="RU000488"/>
    </source>
</evidence>
<evidence type="ECO:0000256" key="4">
    <source>
        <dbReference type="ARBA" id="ARBA00023136"/>
    </source>
</evidence>
<dbReference type="EMBL" id="JBEAFC010000014">
    <property type="protein sequence ID" value="KAL1532639.1"/>
    <property type="molecule type" value="Genomic_DNA"/>
</dbReference>
<comment type="subcellular location">
    <subcellularLocation>
        <location evidence="1">Membrane</location>
        <topology evidence="1">Multi-pass membrane protein</topology>
    </subcellularLocation>
</comment>
<comment type="caution">
    <text evidence="7">The sequence shown here is derived from an EMBL/GenBank/DDBJ whole genome shotgun (WGS) entry which is preliminary data.</text>
</comment>
<proteinExistence type="inferred from homology"/>
<evidence type="ECO:0000313" key="7">
    <source>
        <dbReference type="EMBL" id="KAL1532639.1"/>
    </source>
</evidence>
<comment type="similarity">
    <text evidence="6">Belongs to the mitochondrial carrier (TC 2.A.29) family.</text>
</comment>
<keyword evidence="4 5" id="KW-0472">Membrane</keyword>
<evidence type="ECO:0000256" key="1">
    <source>
        <dbReference type="ARBA" id="ARBA00004141"/>
    </source>
</evidence>
<dbReference type="InterPro" id="IPR023395">
    <property type="entry name" value="MCP_dom_sf"/>
</dbReference>
<keyword evidence="2 5" id="KW-0812">Transmembrane</keyword>
<name>A0ABD1FLD2_SALDI</name>
<dbReference type="Proteomes" id="UP001567538">
    <property type="component" value="Unassembled WGS sequence"/>
</dbReference>
<gene>
    <name evidence="7" type="ORF">AAHA92_32623</name>
</gene>
<accession>A0ABD1FLD2</accession>
<keyword evidence="8" id="KW-1185">Reference proteome</keyword>
<sequence length="187" mass="21177">MSNIYSYLIPYLPLQMACYCNSTLITYPLELVKTRLTTQRGAYNGLFDAFVKILEEGGLPELYIRVSLDLLENLRAGEDETLLIGSAAGAISGSATVALEVARKHMQVGRHVYKNVLHALASILEREGLEGLYRWLGPSCLKLVPAAGISFMCYYEACKRILVEREEDEEYGENERSRTRKRTYNQR</sequence>
<evidence type="ECO:0000313" key="8">
    <source>
        <dbReference type="Proteomes" id="UP001567538"/>
    </source>
</evidence>
<dbReference type="Gene3D" id="1.50.40.10">
    <property type="entry name" value="Mitochondrial carrier domain"/>
    <property type="match status" value="2"/>
</dbReference>
<dbReference type="AlphaFoldDB" id="A0ABD1FLD2"/>
<keyword evidence="3" id="KW-0677">Repeat</keyword>
<organism evidence="7 8">
    <name type="scientific">Salvia divinorum</name>
    <name type="common">Maria pastora</name>
    <name type="synonym">Diviner's sage</name>
    <dbReference type="NCBI Taxonomy" id="28513"/>
    <lineage>
        <taxon>Eukaryota</taxon>
        <taxon>Viridiplantae</taxon>
        <taxon>Streptophyta</taxon>
        <taxon>Embryophyta</taxon>
        <taxon>Tracheophyta</taxon>
        <taxon>Spermatophyta</taxon>
        <taxon>Magnoliopsida</taxon>
        <taxon>eudicotyledons</taxon>
        <taxon>Gunneridae</taxon>
        <taxon>Pentapetalae</taxon>
        <taxon>asterids</taxon>
        <taxon>lamiids</taxon>
        <taxon>Lamiales</taxon>
        <taxon>Lamiaceae</taxon>
        <taxon>Nepetoideae</taxon>
        <taxon>Mentheae</taxon>
        <taxon>Salviinae</taxon>
        <taxon>Salvia</taxon>
        <taxon>Salvia subgen. Calosphace</taxon>
    </lineage>
</organism>
<dbReference type="PROSITE" id="PS50920">
    <property type="entry name" value="SOLCAR"/>
    <property type="match status" value="1"/>
</dbReference>
<dbReference type="PANTHER" id="PTHR24089">
    <property type="entry name" value="SOLUTE CARRIER FAMILY 25"/>
    <property type="match status" value="1"/>
</dbReference>
<dbReference type="InterPro" id="IPR018108">
    <property type="entry name" value="MCP_transmembrane"/>
</dbReference>
<keyword evidence="6" id="KW-0813">Transport</keyword>
<dbReference type="SUPFAM" id="SSF103506">
    <property type="entry name" value="Mitochondrial carrier"/>
    <property type="match status" value="1"/>
</dbReference>
<reference evidence="7 8" key="1">
    <citation type="submission" date="2024-06" db="EMBL/GenBank/DDBJ databases">
        <title>A chromosome level genome sequence of Diviner's sage (Salvia divinorum).</title>
        <authorList>
            <person name="Ford S.A."/>
            <person name="Ro D.-K."/>
            <person name="Ness R.W."/>
            <person name="Phillips M.A."/>
        </authorList>
    </citation>
    <scope>NUCLEOTIDE SEQUENCE [LARGE SCALE GENOMIC DNA]</scope>
    <source>
        <strain evidence="7">SAF-2024a</strain>
        <tissue evidence="7">Leaf</tissue>
    </source>
</reference>
<protein>
    <submittedName>
        <fullName evidence="7">Uncharacterized protein</fullName>
    </submittedName>
</protein>
<evidence type="ECO:0000256" key="3">
    <source>
        <dbReference type="ARBA" id="ARBA00022737"/>
    </source>
</evidence>
<feature type="repeat" description="Solcar" evidence="5">
    <location>
        <begin position="80"/>
        <end position="160"/>
    </location>
</feature>